<protein>
    <submittedName>
        <fullName evidence="3">FAD-dependent oxidoreductase</fullName>
    </submittedName>
</protein>
<evidence type="ECO:0000313" key="4">
    <source>
        <dbReference type="Proteomes" id="UP000823521"/>
    </source>
</evidence>
<dbReference type="InterPro" id="IPR036188">
    <property type="entry name" value="FAD/NAD-bd_sf"/>
</dbReference>
<proteinExistence type="predicted"/>
<accession>A0ABS3VY86</accession>
<gene>
    <name evidence="3" type="ORF">GSF22_26455</name>
</gene>
<evidence type="ECO:0000256" key="1">
    <source>
        <dbReference type="SAM" id="MobiDB-lite"/>
    </source>
</evidence>
<dbReference type="InterPro" id="IPR002937">
    <property type="entry name" value="Amino_oxidase"/>
</dbReference>
<feature type="compositionally biased region" description="Polar residues" evidence="1">
    <location>
        <begin position="266"/>
        <end position="275"/>
    </location>
</feature>
<dbReference type="PANTHER" id="PTHR42923:SF43">
    <property type="entry name" value="AMINE OXIDASE"/>
    <property type="match status" value="1"/>
</dbReference>
<sequence>MELSRTVGRLIGVRQHEVDPGGGGPSRVPRPVDVVVVGGGIAGMSAAVVLAERGVRVTVLEAAPTLGGRLGAWPDTLADGTGQIVEHGFHAFFRQYYNWRSILRRIDPALGFLKPIPGYPIESAQWPVEEFGRLPKAPPMNLLALLVRSPSLRLRDLRSMDRDAALPLLTYDRERTYAELDGTTAEELLDSLRLPDRARAMLFEVFSHSFFNHEREMSAAEMVAQFHFYLLGNPEGLAFDAPDEDYATSIWGPLTRYVQDRGGTVLTGSPATTLTRDGGNDSGGGDESGGDGGGWLVTTADGTVHRGGHVVLAVDPPALAALVEASPQLAGLAPELVGRMPTFGTPGPPYAVARYWLGGDVAAGRAVFSGVSRQATLDSVTLYHRLENESRRWAAATGGSVVELHAYACEPGVPAGELAERMRAELVTLWPEVADLPVVELRARVEAQAPAFAPRSHPVRPGVRTDAPGLYLAGDGIDTEFPSALMERSAATGILAANHILRAEGAAAEPVRSIRPRGLLAARRRS</sequence>
<feature type="compositionally biased region" description="Gly residues" evidence="1">
    <location>
        <begin position="280"/>
        <end position="295"/>
    </location>
</feature>
<dbReference type="Gene3D" id="3.50.50.60">
    <property type="entry name" value="FAD/NAD(P)-binding domain"/>
    <property type="match status" value="1"/>
</dbReference>
<dbReference type="InterPro" id="IPR050464">
    <property type="entry name" value="Zeta_carotene_desat/Oxidored"/>
</dbReference>
<dbReference type="RefSeq" id="WP_208816465.1">
    <property type="nucleotide sequence ID" value="NZ_WVUH01000309.1"/>
</dbReference>
<keyword evidence="4" id="KW-1185">Reference proteome</keyword>
<reference evidence="3 4" key="1">
    <citation type="submission" date="2019-12" db="EMBL/GenBank/DDBJ databases">
        <title>Whole genome sequencing of endophytic Actinobacterium Micromonospora sp. MPMI6T.</title>
        <authorList>
            <person name="Evv R."/>
            <person name="Podile A.R."/>
        </authorList>
    </citation>
    <scope>NUCLEOTIDE SEQUENCE [LARGE SCALE GENOMIC DNA]</scope>
    <source>
        <strain evidence="3 4">MPMI6</strain>
    </source>
</reference>
<evidence type="ECO:0000259" key="2">
    <source>
        <dbReference type="Pfam" id="PF01593"/>
    </source>
</evidence>
<dbReference type="PANTHER" id="PTHR42923">
    <property type="entry name" value="PROTOPORPHYRINOGEN OXIDASE"/>
    <property type="match status" value="1"/>
</dbReference>
<dbReference type="Proteomes" id="UP000823521">
    <property type="component" value="Unassembled WGS sequence"/>
</dbReference>
<comment type="caution">
    <text evidence="3">The sequence shown here is derived from an EMBL/GenBank/DDBJ whole genome shotgun (WGS) entry which is preliminary data.</text>
</comment>
<evidence type="ECO:0000313" key="3">
    <source>
        <dbReference type="EMBL" id="MBO4209504.1"/>
    </source>
</evidence>
<organism evidence="3 4">
    <name type="scientific">Micromonospora echinofusca</name>
    <dbReference type="NCBI Taxonomy" id="47858"/>
    <lineage>
        <taxon>Bacteria</taxon>
        <taxon>Bacillati</taxon>
        <taxon>Actinomycetota</taxon>
        <taxon>Actinomycetes</taxon>
        <taxon>Micromonosporales</taxon>
        <taxon>Micromonosporaceae</taxon>
        <taxon>Micromonospora</taxon>
    </lineage>
</organism>
<name>A0ABS3VY86_MICEH</name>
<dbReference type="EMBL" id="WVUH01000309">
    <property type="protein sequence ID" value="MBO4209504.1"/>
    <property type="molecule type" value="Genomic_DNA"/>
</dbReference>
<dbReference type="SUPFAM" id="SSF51905">
    <property type="entry name" value="FAD/NAD(P)-binding domain"/>
    <property type="match status" value="1"/>
</dbReference>
<feature type="domain" description="Amine oxidase" evidence="2">
    <location>
        <begin position="41"/>
        <end position="501"/>
    </location>
</feature>
<feature type="region of interest" description="Disordered" evidence="1">
    <location>
        <begin position="266"/>
        <end position="295"/>
    </location>
</feature>
<dbReference type="Pfam" id="PF01593">
    <property type="entry name" value="Amino_oxidase"/>
    <property type="match status" value="1"/>
</dbReference>